<evidence type="ECO:0000313" key="1">
    <source>
        <dbReference type="EMBL" id="MDP9801517.1"/>
    </source>
</evidence>
<sequence>MASFYDRVTARLVFHTMGLENACELSYQLRTFPPAGDGSWVHSELLAWLEEESAHPITCTDDQLE</sequence>
<accession>A0ABT9NCS1</accession>
<comment type="caution">
    <text evidence="1">The sequence shown here is derived from an EMBL/GenBank/DDBJ whole genome shotgun (WGS) entry which is preliminary data.</text>
</comment>
<reference evidence="1 2" key="1">
    <citation type="submission" date="2023-07" db="EMBL/GenBank/DDBJ databases">
        <title>Sequencing the genomes of 1000 actinobacteria strains.</title>
        <authorList>
            <person name="Klenk H.-P."/>
        </authorList>
    </citation>
    <scope>NUCLEOTIDE SEQUENCE [LARGE SCALE GENOMIC DNA]</scope>
    <source>
        <strain evidence="1 2">DSM 102162</strain>
    </source>
</reference>
<dbReference type="EMBL" id="JAUSQW010000001">
    <property type="protein sequence ID" value="MDP9801517.1"/>
    <property type="molecule type" value="Genomic_DNA"/>
</dbReference>
<dbReference type="RefSeq" id="WP_307014751.1">
    <property type="nucleotide sequence ID" value="NZ_JAUSQW010000001.1"/>
</dbReference>
<proteinExistence type="predicted"/>
<dbReference type="Proteomes" id="UP001235966">
    <property type="component" value="Unassembled WGS sequence"/>
</dbReference>
<gene>
    <name evidence="1" type="ORF">J2S49_001593</name>
</gene>
<evidence type="ECO:0000313" key="2">
    <source>
        <dbReference type="Proteomes" id="UP001235966"/>
    </source>
</evidence>
<organism evidence="1 2">
    <name type="scientific">Arcanobacterium wilhelmae</name>
    <dbReference type="NCBI Taxonomy" id="1803177"/>
    <lineage>
        <taxon>Bacteria</taxon>
        <taxon>Bacillati</taxon>
        <taxon>Actinomycetota</taxon>
        <taxon>Actinomycetes</taxon>
        <taxon>Actinomycetales</taxon>
        <taxon>Actinomycetaceae</taxon>
        <taxon>Arcanobacterium</taxon>
    </lineage>
</organism>
<keyword evidence="2" id="KW-1185">Reference proteome</keyword>
<name>A0ABT9NCS1_9ACTO</name>
<protein>
    <submittedName>
        <fullName evidence="1">Uncharacterized protein</fullName>
    </submittedName>
</protein>